<evidence type="ECO:0000313" key="4">
    <source>
        <dbReference type="EMBL" id="GBG86287.1"/>
    </source>
</evidence>
<dbReference type="AlphaFoldDB" id="A0A388LVC9"/>
<dbReference type="Pfam" id="PF02033">
    <property type="entry name" value="RBFA"/>
    <property type="match status" value="1"/>
</dbReference>
<dbReference type="InterPro" id="IPR023799">
    <property type="entry name" value="RbfA_dom_sf"/>
</dbReference>
<dbReference type="Proteomes" id="UP000265515">
    <property type="component" value="Unassembled WGS sequence"/>
</dbReference>
<dbReference type="STRING" id="69332.A0A388LVC9"/>
<protein>
    <recommendedName>
        <fullName evidence="2">Proline dehydrogenase</fullName>
        <ecNumber evidence="2">1.5.5.2</ecNumber>
    </recommendedName>
</protein>
<dbReference type="SUPFAM" id="SSF89919">
    <property type="entry name" value="Ribosome-binding factor A, RbfA"/>
    <property type="match status" value="1"/>
</dbReference>
<comment type="cofactor">
    <cofactor evidence="2">
        <name>FAD</name>
        <dbReference type="ChEBI" id="CHEBI:57692"/>
    </cofactor>
</comment>
<proteinExistence type="inferred from homology"/>
<accession>A0A388LVC9</accession>
<dbReference type="Gene3D" id="3.20.20.220">
    <property type="match status" value="1"/>
</dbReference>
<evidence type="ECO:0000256" key="3">
    <source>
        <dbReference type="SAM" id="MobiDB-lite"/>
    </source>
</evidence>
<dbReference type="EC" id="1.5.5.2" evidence="2"/>
<reference evidence="4 5" key="1">
    <citation type="journal article" date="2018" name="Cell">
        <title>The Chara Genome: Secondary Complexity and Implications for Plant Terrestrialization.</title>
        <authorList>
            <person name="Nishiyama T."/>
            <person name="Sakayama H."/>
            <person name="Vries J.D."/>
            <person name="Buschmann H."/>
            <person name="Saint-Marcoux D."/>
            <person name="Ullrich K.K."/>
            <person name="Haas F.B."/>
            <person name="Vanderstraeten L."/>
            <person name="Becker D."/>
            <person name="Lang D."/>
            <person name="Vosolsobe S."/>
            <person name="Rombauts S."/>
            <person name="Wilhelmsson P.K.I."/>
            <person name="Janitza P."/>
            <person name="Kern R."/>
            <person name="Heyl A."/>
            <person name="Rumpler F."/>
            <person name="Villalobos L.I.A.C."/>
            <person name="Clay J.M."/>
            <person name="Skokan R."/>
            <person name="Toyoda A."/>
            <person name="Suzuki Y."/>
            <person name="Kagoshima H."/>
            <person name="Schijlen E."/>
            <person name="Tajeshwar N."/>
            <person name="Catarino B."/>
            <person name="Hetherington A.J."/>
            <person name="Saltykova A."/>
            <person name="Bonnot C."/>
            <person name="Breuninger H."/>
            <person name="Symeonidi A."/>
            <person name="Radhakrishnan G.V."/>
            <person name="Van Nieuwerburgh F."/>
            <person name="Deforce D."/>
            <person name="Chang C."/>
            <person name="Karol K.G."/>
            <person name="Hedrich R."/>
            <person name="Ulvskov P."/>
            <person name="Glockner G."/>
            <person name="Delwiche C.F."/>
            <person name="Petrasek J."/>
            <person name="Van de Peer Y."/>
            <person name="Friml J."/>
            <person name="Beilby M."/>
            <person name="Dolan L."/>
            <person name="Kohara Y."/>
            <person name="Sugano S."/>
            <person name="Fujiyama A."/>
            <person name="Delaux P.-M."/>
            <person name="Quint M."/>
            <person name="TheiBen G."/>
            <person name="Hagemann M."/>
            <person name="Harholt J."/>
            <person name="Dunand C."/>
            <person name="Zachgo S."/>
            <person name="Langdale J."/>
            <person name="Maumus F."/>
            <person name="Straeten D.V.D."/>
            <person name="Gould S.B."/>
            <person name="Rensing S.A."/>
        </authorList>
    </citation>
    <scope>NUCLEOTIDE SEQUENCE [LARGE SCALE GENOMIC DNA]</scope>
    <source>
        <strain evidence="4 5">S276</strain>
    </source>
</reference>
<evidence type="ECO:0000256" key="2">
    <source>
        <dbReference type="RuleBase" id="RU364054"/>
    </source>
</evidence>
<keyword evidence="1 2" id="KW-0560">Oxidoreductase</keyword>
<dbReference type="PANTHER" id="PTHR13914">
    <property type="entry name" value="PROLINE OXIDASE"/>
    <property type="match status" value="1"/>
</dbReference>
<dbReference type="InterPro" id="IPR029041">
    <property type="entry name" value="FAD-linked_oxidoreductase-like"/>
</dbReference>
<dbReference type="GO" id="GO:0004657">
    <property type="term" value="F:proline dehydrogenase activity"/>
    <property type="evidence" value="ECO:0007669"/>
    <property type="project" value="UniProtKB-EC"/>
</dbReference>
<dbReference type="EMBL" id="BFEA01000557">
    <property type="protein sequence ID" value="GBG86287.1"/>
    <property type="molecule type" value="Genomic_DNA"/>
</dbReference>
<comment type="function">
    <text evidence="2">Converts proline to delta-1-pyrroline-5-carboxylate.</text>
</comment>
<dbReference type="SUPFAM" id="SSF51730">
    <property type="entry name" value="FAD-linked oxidoreductase"/>
    <property type="match status" value="1"/>
</dbReference>
<dbReference type="PANTHER" id="PTHR13914:SF0">
    <property type="entry name" value="PROLINE DEHYDROGENASE 1, MITOCHONDRIAL"/>
    <property type="match status" value="1"/>
</dbReference>
<comment type="caution">
    <text evidence="4">The sequence shown here is derived from an EMBL/GenBank/DDBJ whole genome shotgun (WGS) entry which is preliminary data.</text>
</comment>
<comment type="similarity">
    <text evidence="2">Belongs to the proline oxidase family.</text>
</comment>
<dbReference type="GO" id="GO:0010133">
    <property type="term" value="P:L-proline catabolic process to L-glutamate"/>
    <property type="evidence" value="ECO:0007669"/>
    <property type="project" value="TreeGrafter"/>
</dbReference>
<feature type="region of interest" description="Disordered" evidence="3">
    <location>
        <begin position="204"/>
        <end position="229"/>
    </location>
</feature>
<dbReference type="Gene3D" id="3.30.300.20">
    <property type="match status" value="1"/>
</dbReference>
<sequence length="348" mass="38483">MDVEAFSRLLYAVVRRTTYHHFCAGETLEEAARSLERNRDRGVRGILDHSVEDALDNESCDRKAQNVLRTIDTISQLVEDGVSHACVKRMALSARLAVARRCCALLSGPRSGAGIARSAAMAMSLYSRGGDADVAPCAELDTCHRPNAATADDLRSMSANRHCQIPADELADDSGIGRRHHDNRSSAAAAAAIASARLTNDDDVTNVWDRDPGRTITRGGEEDPAAAKQPSIRQKRVAIQIRSIICEEMERTALRDHLLGRCGFFVDGVRMSPDLRTAFITWTCHPQMAADAYRRVSSAASKLRSVVFQRLAMRFSPRLEFRYGGYGGSTQDEQELEEAFERLKREED</sequence>
<dbReference type="GO" id="GO:0005739">
    <property type="term" value="C:mitochondrion"/>
    <property type="evidence" value="ECO:0007669"/>
    <property type="project" value="TreeGrafter"/>
</dbReference>
<keyword evidence="2" id="KW-0274">FAD</keyword>
<organism evidence="4 5">
    <name type="scientific">Chara braunii</name>
    <name type="common">Braun's stonewort</name>
    <dbReference type="NCBI Taxonomy" id="69332"/>
    <lineage>
        <taxon>Eukaryota</taxon>
        <taxon>Viridiplantae</taxon>
        <taxon>Streptophyta</taxon>
        <taxon>Charophyceae</taxon>
        <taxon>Charales</taxon>
        <taxon>Characeae</taxon>
        <taxon>Chara</taxon>
    </lineage>
</organism>
<evidence type="ECO:0000313" key="5">
    <source>
        <dbReference type="Proteomes" id="UP000265515"/>
    </source>
</evidence>
<keyword evidence="2" id="KW-0285">Flavoprotein</keyword>
<dbReference type="GO" id="GO:0071949">
    <property type="term" value="F:FAD binding"/>
    <property type="evidence" value="ECO:0007669"/>
    <property type="project" value="TreeGrafter"/>
</dbReference>
<dbReference type="InterPro" id="IPR015946">
    <property type="entry name" value="KH_dom-like_a/b"/>
</dbReference>
<dbReference type="OrthoDB" id="1930104at2759"/>
<keyword evidence="5" id="KW-1185">Reference proteome</keyword>
<dbReference type="InterPro" id="IPR000238">
    <property type="entry name" value="RbfA"/>
</dbReference>
<name>A0A388LVC9_CHABU</name>
<dbReference type="InterPro" id="IPR015659">
    <property type="entry name" value="Proline_oxidase"/>
</dbReference>
<gene>
    <name evidence="4" type="ORF">CBR_g41281</name>
</gene>
<dbReference type="GO" id="GO:0006364">
    <property type="term" value="P:rRNA processing"/>
    <property type="evidence" value="ECO:0007669"/>
    <property type="project" value="InterPro"/>
</dbReference>
<dbReference type="Gramene" id="GBG86287">
    <property type="protein sequence ID" value="GBG86287"/>
    <property type="gene ID" value="CBR_g41281"/>
</dbReference>
<comment type="catalytic activity">
    <reaction evidence="2">
        <text>L-proline + a quinone = (S)-1-pyrroline-5-carboxylate + a quinol + H(+)</text>
        <dbReference type="Rhea" id="RHEA:23784"/>
        <dbReference type="ChEBI" id="CHEBI:15378"/>
        <dbReference type="ChEBI" id="CHEBI:17388"/>
        <dbReference type="ChEBI" id="CHEBI:24646"/>
        <dbReference type="ChEBI" id="CHEBI:60039"/>
        <dbReference type="ChEBI" id="CHEBI:132124"/>
        <dbReference type="EC" id="1.5.5.2"/>
    </reaction>
</comment>
<keyword evidence="2" id="KW-0642">Proline metabolism</keyword>
<evidence type="ECO:0000256" key="1">
    <source>
        <dbReference type="ARBA" id="ARBA00023002"/>
    </source>
</evidence>